<dbReference type="PANTHER" id="PTHR48081">
    <property type="entry name" value="AB HYDROLASE SUPERFAMILY PROTEIN C4A8.06C"/>
    <property type="match status" value="1"/>
</dbReference>
<dbReference type="InterPro" id="IPR029058">
    <property type="entry name" value="AB_hydrolase_fold"/>
</dbReference>
<evidence type="ECO:0000313" key="3">
    <source>
        <dbReference type="EMBL" id="KAH7242548.1"/>
    </source>
</evidence>
<name>A0A8K0WA43_9HYPO</name>
<organism evidence="3 4">
    <name type="scientific">Fusarium tricinctum</name>
    <dbReference type="NCBI Taxonomy" id="61284"/>
    <lineage>
        <taxon>Eukaryota</taxon>
        <taxon>Fungi</taxon>
        <taxon>Dikarya</taxon>
        <taxon>Ascomycota</taxon>
        <taxon>Pezizomycotina</taxon>
        <taxon>Sordariomycetes</taxon>
        <taxon>Hypocreomycetidae</taxon>
        <taxon>Hypocreales</taxon>
        <taxon>Nectriaceae</taxon>
        <taxon>Fusarium</taxon>
        <taxon>Fusarium tricinctum species complex</taxon>
    </lineage>
</organism>
<dbReference type="OrthoDB" id="408631at2759"/>
<dbReference type="EMBL" id="JAGPXF010000005">
    <property type="protein sequence ID" value="KAH7242548.1"/>
    <property type="molecule type" value="Genomic_DNA"/>
</dbReference>
<keyword evidence="1 3" id="KW-0378">Hydrolase</keyword>
<accession>A0A8K0WA43</accession>
<dbReference type="Proteomes" id="UP000813427">
    <property type="component" value="Unassembled WGS sequence"/>
</dbReference>
<evidence type="ECO:0000256" key="1">
    <source>
        <dbReference type="ARBA" id="ARBA00022801"/>
    </source>
</evidence>
<evidence type="ECO:0000259" key="2">
    <source>
        <dbReference type="Pfam" id="PF07859"/>
    </source>
</evidence>
<sequence>MGYMKTTYDYFDLKAPFTPLPKYGHLSKKTPEYEQAEPSIRKAYSVLHDLPDFPAVRAVAGDPDAVMPPGGPDRYKDVVTELIDIPTRDGTFIELKVYKSPNVKENAVLMYRMHGGGIVDYRTAPEHPFPIPINDCYDGLVWCKKNSARLGIDPERIILSGGSAGAQLAASLALDCLRDGITGVIAQVLHFPPTCHPKFFPRDKYEYGSYIQNYDDAVLGAINMETVYDAYTPNAKPDYRHSPLLAESFKGLPPTLIQCGGVDPLRDDAFAYAEALKSNDVEVEIHCYAGLPHWFAALLPHTAESVQFYERYNDFLARHAGK</sequence>
<gene>
    <name evidence="3" type="ORF">BKA59DRAFT_502433</name>
</gene>
<dbReference type="InterPro" id="IPR050300">
    <property type="entry name" value="GDXG_lipolytic_enzyme"/>
</dbReference>
<dbReference type="InterPro" id="IPR013094">
    <property type="entry name" value="AB_hydrolase_3"/>
</dbReference>
<dbReference type="Pfam" id="PF07859">
    <property type="entry name" value="Abhydrolase_3"/>
    <property type="match status" value="1"/>
</dbReference>
<feature type="domain" description="Alpha/beta hydrolase fold-3" evidence="2">
    <location>
        <begin position="119"/>
        <end position="296"/>
    </location>
</feature>
<protein>
    <submittedName>
        <fullName evidence="3">Alpha/Beta hydrolase protein</fullName>
    </submittedName>
</protein>
<proteinExistence type="predicted"/>
<comment type="caution">
    <text evidence="3">The sequence shown here is derived from an EMBL/GenBank/DDBJ whole genome shotgun (WGS) entry which is preliminary data.</text>
</comment>
<reference evidence="3" key="1">
    <citation type="journal article" date="2021" name="Nat. Commun.">
        <title>Genetic determinants of endophytism in the Arabidopsis root mycobiome.</title>
        <authorList>
            <person name="Mesny F."/>
            <person name="Miyauchi S."/>
            <person name="Thiergart T."/>
            <person name="Pickel B."/>
            <person name="Atanasova L."/>
            <person name="Karlsson M."/>
            <person name="Huettel B."/>
            <person name="Barry K.W."/>
            <person name="Haridas S."/>
            <person name="Chen C."/>
            <person name="Bauer D."/>
            <person name="Andreopoulos W."/>
            <person name="Pangilinan J."/>
            <person name="LaButti K."/>
            <person name="Riley R."/>
            <person name="Lipzen A."/>
            <person name="Clum A."/>
            <person name="Drula E."/>
            <person name="Henrissat B."/>
            <person name="Kohler A."/>
            <person name="Grigoriev I.V."/>
            <person name="Martin F.M."/>
            <person name="Hacquard S."/>
        </authorList>
    </citation>
    <scope>NUCLEOTIDE SEQUENCE</scope>
    <source>
        <strain evidence="3">MPI-SDFR-AT-0068</strain>
    </source>
</reference>
<dbReference type="SUPFAM" id="SSF53474">
    <property type="entry name" value="alpha/beta-Hydrolases"/>
    <property type="match status" value="1"/>
</dbReference>
<dbReference type="PANTHER" id="PTHR48081:SF8">
    <property type="entry name" value="ALPHA_BETA HYDROLASE FOLD-3 DOMAIN-CONTAINING PROTEIN-RELATED"/>
    <property type="match status" value="1"/>
</dbReference>
<keyword evidence="4" id="KW-1185">Reference proteome</keyword>
<dbReference type="Gene3D" id="3.40.50.1820">
    <property type="entry name" value="alpha/beta hydrolase"/>
    <property type="match status" value="1"/>
</dbReference>
<evidence type="ECO:0000313" key="4">
    <source>
        <dbReference type="Proteomes" id="UP000813427"/>
    </source>
</evidence>
<dbReference type="GO" id="GO:0016787">
    <property type="term" value="F:hydrolase activity"/>
    <property type="evidence" value="ECO:0007669"/>
    <property type="project" value="UniProtKB-KW"/>
</dbReference>
<dbReference type="AlphaFoldDB" id="A0A8K0WA43"/>